<reference evidence="2 3" key="1">
    <citation type="submission" date="2020-09" db="EMBL/GenBank/DDBJ databases">
        <title>De no assembly of potato wild relative species, Solanum commersonii.</title>
        <authorList>
            <person name="Cho K."/>
        </authorList>
    </citation>
    <scope>NUCLEOTIDE SEQUENCE [LARGE SCALE GENOMIC DNA]</scope>
    <source>
        <strain evidence="2">LZ3.2</strain>
        <tissue evidence="2">Leaf</tissue>
    </source>
</reference>
<feature type="region of interest" description="Disordered" evidence="1">
    <location>
        <begin position="42"/>
        <end position="68"/>
    </location>
</feature>
<evidence type="ECO:0000313" key="2">
    <source>
        <dbReference type="EMBL" id="KAG5600888.1"/>
    </source>
</evidence>
<dbReference type="Proteomes" id="UP000824120">
    <property type="component" value="Chromosome 6"/>
</dbReference>
<gene>
    <name evidence="2" type="ORF">H5410_032258</name>
</gene>
<feature type="compositionally biased region" description="Basic and acidic residues" evidence="1">
    <location>
        <begin position="54"/>
        <end position="63"/>
    </location>
</feature>
<dbReference type="EMBL" id="JACXVP010000006">
    <property type="protein sequence ID" value="KAG5600888.1"/>
    <property type="molecule type" value="Genomic_DNA"/>
</dbReference>
<dbReference type="AlphaFoldDB" id="A0A9J5YMF5"/>
<proteinExistence type="predicted"/>
<name>A0A9J5YMF5_SOLCO</name>
<protein>
    <submittedName>
        <fullName evidence="2">Uncharacterized protein</fullName>
    </submittedName>
</protein>
<evidence type="ECO:0000313" key="3">
    <source>
        <dbReference type="Proteomes" id="UP000824120"/>
    </source>
</evidence>
<sequence>MREFLLLCEHLDTYPKQNSNLKENIILNKVAGDVPLAPSAKNISTVSKDMPNPKSKDEGKSLEIEASSSKKGKSSYSVISEKIMSRKPESKTNQVPSGTKVFSSFQVGKQNPKEEEYLKFTKDIYNLPSENRVYSKPDLKELSELPTQLVNSVKNYAQGEGVYCRFFSISMEAKDFQLYFPTINFITMEKLNSFNVKATGVDKKLPHLNKKWIKTRRNLGIKALYFILKRFCEENFMVIDHTSTWMLMTKGKNKSEILREKLLDFELHRLEATEETWKMACKFLKHKHTPDEEMM</sequence>
<accession>A0A9J5YMF5</accession>
<organism evidence="2 3">
    <name type="scientific">Solanum commersonii</name>
    <name type="common">Commerson's wild potato</name>
    <name type="synonym">Commerson's nightshade</name>
    <dbReference type="NCBI Taxonomy" id="4109"/>
    <lineage>
        <taxon>Eukaryota</taxon>
        <taxon>Viridiplantae</taxon>
        <taxon>Streptophyta</taxon>
        <taxon>Embryophyta</taxon>
        <taxon>Tracheophyta</taxon>
        <taxon>Spermatophyta</taxon>
        <taxon>Magnoliopsida</taxon>
        <taxon>eudicotyledons</taxon>
        <taxon>Gunneridae</taxon>
        <taxon>Pentapetalae</taxon>
        <taxon>asterids</taxon>
        <taxon>lamiids</taxon>
        <taxon>Solanales</taxon>
        <taxon>Solanaceae</taxon>
        <taxon>Solanoideae</taxon>
        <taxon>Solaneae</taxon>
        <taxon>Solanum</taxon>
    </lineage>
</organism>
<evidence type="ECO:0000256" key="1">
    <source>
        <dbReference type="SAM" id="MobiDB-lite"/>
    </source>
</evidence>
<keyword evidence="3" id="KW-1185">Reference proteome</keyword>
<comment type="caution">
    <text evidence="2">The sequence shown here is derived from an EMBL/GenBank/DDBJ whole genome shotgun (WGS) entry which is preliminary data.</text>
</comment>